<gene>
    <name evidence="1" type="ORF">QCA50_019896</name>
</gene>
<organism evidence="1 2">
    <name type="scientific">Cerrena zonata</name>
    <dbReference type="NCBI Taxonomy" id="2478898"/>
    <lineage>
        <taxon>Eukaryota</taxon>
        <taxon>Fungi</taxon>
        <taxon>Dikarya</taxon>
        <taxon>Basidiomycota</taxon>
        <taxon>Agaricomycotina</taxon>
        <taxon>Agaricomycetes</taxon>
        <taxon>Polyporales</taxon>
        <taxon>Cerrenaceae</taxon>
        <taxon>Cerrena</taxon>
    </lineage>
</organism>
<dbReference type="EMBL" id="JASBNA010000094">
    <property type="protein sequence ID" value="KAK7677187.1"/>
    <property type="molecule type" value="Genomic_DNA"/>
</dbReference>
<reference evidence="1 2" key="1">
    <citation type="submission" date="2022-09" db="EMBL/GenBank/DDBJ databases">
        <authorList>
            <person name="Palmer J.M."/>
        </authorList>
    </citation>
    <scope>NUCLEOTIDE SEQUENCE [LARGE SCALE GENOMIC DNA]</scope>
    <source>
        <strain evidence="1 2">DSM 7382</strain>
    </source>
</reference>
<proteinExistence type="predicted"/>
<comment type="caution">
    <text evidence="1">The sequence shown here is derived from an EMBL/GenBank/DDBJ whole genome shotgun (WGS) entry which is preliminary data.</text>
</comment>
<name>A0AAW0FJ18_9APHY</name>
<protein>
    <submittedName>
        <fullName evidence="1">Uncharacterized protein</fullName>
    </submittedName>
</protein>
<sequence>MEWLLRSQYLTPETNELAIHWKRMSIDMHDIYQIIQEILIRCGASLTHLLLEYPRTFPAHDIMGISLQNNTALRDLCLHFTIAYLPMIVFNISTLPPHCISRLILQCSDEVLKHTPPSPEWARLDKLLAEGAAFASLTEVVLGSQDSPVDKERMVQMMPTLNGQNLLTLAVIGGWDWGRDASDFWVY</sequence>
<dbReference type="Proteomes" id="UP001385951">
    <property type="component" value="Unassembled WGS sequence"/>
</dbReference>
<evidence type="ECO:0000313" key="1">
    <source>
        <dbReference type="EMBL" id="KAK7677187.1"/>
    </source>
</evidence>
<accession>A0AAW0FJ18</accession>
<evidence type="ECO:0000313" key="2">
    <source>
        <dbReference type="Proteomes" id="UP001385951"/>
    </source>
</evidence>
<dbReference type="AlphaFoldDB" id="A0AAW0FJ18"/>
<keyword evidence="2" id="KW-1185">Reference proteome</keyword>